<organism evidence="2 3">
    <name type="scientific">Cystoisospora suis</name>
    <dbReference type="NCBI Taxonomy" id="483139"/>
    <lineage>
        <taxon>Eukaryota</taxon>
        <taxon>Sar</taxon>
        <taxon>Alveolata</taxon>
        <taxon>Apicomplexa</taxon>
        <taxon>Conoidasida</taxon>
        <taxon>Coccidia</taxon>
        <taxon>Eucoccidiorida</taxon>
        <taxon>Eimeriorina</taxon>
        <taxon>Sarcocystidae</taxon>
        <taxon>Cystoisospora</taxon>
    </lineage>
</organism>
<reference evidence="2 3" key="1">
    <citation type="journal article" date="2017" name="Int. J. Parasitol.">
        <title>The genome of the protozoan parasite Cystoisospora suis and a reverse vaccinology approach to identify vaccine candidates.</title>
        <authorList>
            <person name="Palmieri N."/>
            <person name="Shrestha A."/>
            <person name="Ruttkowski B."/>
            <person name="Beck T."/>
            <person name="Vogl C."/>
            <person name="Tomley F."/>
            <person name="Blake D.P."/>
            <person name="Joachim A."/>
        </authorList>
    </citation>
    <scope>NUCLEOTIDE SEQUENCE [LARGE SCALE GENOMIC DNA]</scope>
    <source>
        <strain evidence="2 3">Wien I</strain>
    </source>
</reference>
<name>A0A2C6LDD5_9APIC</name>
<sequence>MKYSLGHRPLVPSEDTSHATRQNNDVVQRTRIASRHRSPARDSGLLVQRTLRKQQGNAKGTDLYVFDDSRCSMLFKMKAILCSVFLLSFFVAGTRSLPCHHHLSLTADSAERGQHSFLEARLPGSPFRRRKQVESPESPQGAAAELSSMVQEARPGKDSYPIGIVVNLSELPEDLVKPATNKHVMLALPRAATGDDVRLLLAPLLTKLTKVQLFRGDHRVKGKHSLRDRQTFPQVEADIEPVRLLGEIKTDRAISRETAYKLVTESCSSEPAEAKIRDAFSILVRDIPSELIKNQPFDAQIPHYWSKGSSSTTSHLLLFLDRSWCGNSVKHLLRYHTIILGSGVNIGGVPLGSNTLFSDVEKFKTTLLTAKLKQGKLEAEGPGGRSDTSSLSSRSTASSLSVSSAPDLEERQRAEARQRAKKLRRAVSLRSKRGK</sequence>
<keyword evidence="3" id="KW-1185">Reference proteome</keyword>
<evidence type="ECO:0000256" key="1">
    <source>
        <dbReference type="SAM" id="MobiDB-lite"/>
    </source>
</evidence>
<dbReference type="RefSeq" id="XP_067926606.1">
    <property type="nucleotide sequence ID" value="XM_068061404.1"/>
</dbReference>
<dbReference type="EMBL" id="MIGC01000477">
    <property type="protein sequence ID" value="PHJ24934.1"/>
    <property type="molecule type" value="Genomic_DNA"/>
</dbReference>
<protein>
    <submittedName>
        <fullName evidence="2">Rhoptry protein rop15</fullName>
    </submittedName>
</protein>
<comment type="caution">
    <text evidence="2">The sequence shown here is derived from an EMBL/GenBank/DDBJ whole genome shotgun (WGS) entry which is preliminary data.</text>
</comment>
<dbReference type="Proteomes" id="UP000221165">
    <property type="component" value="Unassembled WGS sequence"/>
</dbReference>
<gene>
    <name evidence="2" type="ORF">CSUI_001198</name>
</gene>
<feature type="compositionally biased region" description="Basic and acidic residues" evidence="1">
    <location>
        <begin position="408"/>
        <end position="418"/>
    </location>
</feature>
<dbReference type="AlphaFoldDB" id="A0A2C6LDD5"/>
<feature type="region of interest" description="Disordered" evidence="1">
    <location>
        <begin position="1"/>
        <end position="25"/>
    </location>
</feature>
<evidence type="ECO:0000313" key="2">
    <source>
        <dbReference type="EMBL" id="PHJ24934.1"/>
    </source>
</evidence>
<accession>A0A2C6LDD5</accession>
<evidence type="ECO:0000313" key="3">
    <source>
        <dbReference type="Proteomes" id="UP000221165"/>
    </source>
</evidence>
<feature type="region of interest" description="Disordered" evidence="1">
    <location>
        <begin position="376"/>
        <end position="435"/>
    </location>
</feature>
<dbReference type="VEuPathDB" id="ToxoDB:CSUI_001198"/>
<feature type="region of interest" description="Disordered" evidence="1">
    <location>
        <begin position="125"/>
        <end position="150"/>
    </location>
</feature>
<feature type="compositionally biased region" description="Basic residues" evidence="1">
    <location>
        <begin position="419"/>
        <end position="435"/>
    </location>
</feature>
<feature type="compositionally biased region" description="Low complexity" evidence="1">
    <location>
        <begin position="385"/>
        <end position="406"/>
    </location>
</feature>
<proteinExistence type="predicted"/>
<dbReference type="GeneID" id="94424615"/>